<dbReference type="RefSeq" id="WP_110998786.1">
    <property type="nucleotide sequence ID" value="NZ_QKTW01000015.1"/>
</dbReference>
<reference evidence="2 3" key="1">
    <citation type="submission" date="2018-06" db="EMBL/GenBank/DDBJ databases">
        <title>Mucibacter soli gen. nov., sp. nov., a new member of the family Chitinophagaceae producing mucin.</title>
        <authorList>
            <person name="Kim M.-K."/>
            <person name="Park S."/>
            <person name="Kim T.-S."/>
            <person name="Joung Y."/>
            <person name="Han J.-H."/>
            <person name="Kim S.B."/>
        </authorList>
    </citation>
    <scope>NUCLEOTIDE SEQUENCE [LARGE SCALE GENOMIC DNA]</scope>
    <source>
        <strain evidence="2 3">R1-15</strain>
    </source>
</reference>
<gene>
    <name evidence="2" type="ORF">DN068_10085</name>
</gene>
<accession>A0A2W2BAI0</accession>
<feature type="domain" description="Glycosyltransferase 2-like" evidence="1">
    <location>
        <begin position="5"/>
        <end position="146"/>
    </location>
</feature>
<dbReference type="GO" id="GO:0016758">
    <property type="term" value="F:hexosyltransferase activity"/>
    <property type="evidence" value="ECO:0007669"/>
    <property type="project" value="UniProtKB-ARBA"/>
</dbReference>
<organism evidence="2 3">
    <name type="scientific">Taibaiella soli</name>
    <dbReference type="NCBI Taxonomy" id="1649169"/>
    <lineage>
        <taxon>Bacteria</taxon>
        <taxon>Pseudomonadati</taxon>
        <taxon>Bacteroidota</taxon>
        <taxon>Chitinophagia</taxon>
        <taxon>Chitinophagales</taxon>
        <taxon>Chitinophagaceae</taxon>
        <taxon>Taibaiella</taxon>
    </lineage>
</organism>
<sequence>MPLISICVPAYKRPHYLKRLLDSITIQTFKNFEIILTDDSDTDIVIETIKPYNNLPIKYFRNTPALGTPENWNAAISRAESEWIKIMHDDDWFSGPDSLQEFADAIQQHPGSSFFFSAYTNIFEDQNNRLEQIRLKPADEKSLKDNLLYLFRMNYIGNPSCTLYRKNELRYDKTFAWVVDFEFYIRYLTATGNKFTYIDKSLVNVGMNASQVTKSTFRVSKVEVPENHTMLTNFGFKSLKNIYVYDYFWRMYRNLKIRDMAQIAENGYNGPVPPALESMIAWQKKFPLSLLRFGPFSKSLMFLHYLTHSSAITELPRQEHR</sequence>
<dbReference type="InterPro" id="IPR001173">
    <property type="entry name" value="Glyco_trans_2-like"/>
</dbReference>
<dbReference type="Pfam" id="PF00535">
    <property type="entry name" value="Glycos_transf_2"/>
    <property type="match status" value="1"/>
</dbReference>
<dbReference type="SUPFAM" id="SSF53448">
    <property type="entry name" value="Nucleotide-diphospho-sugar transferases"/>
    <property type="match status" value="1"/>
</dbReference>
<dbReference type="Proteomes" id="UP000248745">
    <property type="component" value="Unassembled WGS sequence"/>
</dbReference>
<dbReference type="OrthoDB" id="9815829at2"/>
<dbReference type="EMBL" id="QKTW01000015">
    <property type="protein sequence ID" value="PZF73209.1"/>
    <property type="molecule type" value="Genomic_DNA"/>
</dbReference>
<dbReference type="PANTHER" id="PTHR22916">
    <property type="entry name" value="GLYCOSYLTRANSFERASE"/>
    <property type="match status" value="1"/>
</dbReference>
<dbReference type="InterPro" id="IPR029044">
    <property type="entry name" value="Nucleotide-diphossugar_trans"/>
</dbReference>
<dbReference type="PANTHER" id="PTHR22916:SF3">
    <property type="entry name" value="UDP-GLCNAC:BETAGAL BETA-1,3-N-ACETYLGLUCOSAMINYLTRANSFERASE-LIKE PROTEIN 1"/>
    <property type="match status" value="1"/>
</dbReference>
<proteinExistence type="predicted"/>
<evidence type="ECO:0000313" key="2">
    <source>
        <dbReference type="EMBL" id="PZF73209.1"/>
    </source>
</evidence>
<dbReference type="Gene3D" id="3.90.550.10">
    <property type="entry name" value="Spore Coat Polysaccharide Biosynthesis Protein SpsA, Chain A"/>
    <property type="match status" value="1"/>
</dbReference>
<dbReference type="AlphaFoldDB" id="A0A2W2BAI0"/>
<protein>
    <recommendedName>
        <fullName evidence="1">Glycosyltransferase 2-like domain-containing protein</fullName>
    </recommendedName>
</protein>
<evidence type="ECO:0000259" key="1">
    <source>
        <dbReference type="Pfam" id="PF00535"/>
    </source>
</evidence>
<name>A0A2W2BAI0_9BACT</name>
<comment type="caution">
    <text evidence="2">The sequence shown here is derived from an EMBL/GenBank/DDBJ whole genome shotgun (WGS) entry which is preliminary data.</text>
</comment>
<evidence type="ECO:0000313" key="3">
    <source>
        <dbReference type="Proteomes" id="UP000248745"/>
    </source>
</evidence>
<keyword evidence="3" id="KW-1185">Reference proteome</keyword>